<dbReference type="EMBL" id="BJYZ01000006">
    <property type="protein sequence ID" value="GEO37558.1"/>
    <property type="molecule type" value="Genomic_DNA"/>
</dbReference>
<proteinExistence type="predicted"/>
<comment type="subcellular location">
    <subcellularLocation>
        <location evidence="1">Cell membrane</location>
        <topology evidence="1">Multi-pass membrane protein</topology>
    </subcellularLocation>
</comment>
<gene>
    <name evidence="8" type="ORF">SAE02_17060</name>
</gene>
<keyword evidence="2" id="KW-1003">Cell membrane</keyword>
<dbReference type="Proteomes" id="UP000321523">
    <property type="component" value="Unassembled WGS sequence"/>
</dbReference>
<dbReference type="NCBIfam" id="TIGR00765">
    <property type="entry name" value="yihY_not_rbn"/>
    <property type="match status" value="1"/>
</dbReference>
<keyword evidence="4 7" id="KW-1133">Transmembrane helix</keyword>
<dbReference type="GO" id="GO:0005886">
    <property type="term" value="C:plasma membrane"/>
    <property type="evidence" value="ECO:0007669"/>
    <property type="project" value="UniProtKB-SubCell"/>
</dbReference>
<feature type="transmembrane region" description="Helical" evidence="7">
    <location>
        <begin position="291"/>
        <end position="313"/>
    </location>
</feature>
<dbReference type="AlphaFoldDB" id="A0A512DM65"/>
<keyword evidence="9" id="KW-1185">Reference proteome</keyword>
<dbReference type="PANTHER" id="PTHR30213:SF0">
    <property type="entry name" value="UPF0761 MEMBRANE PROTEIN YIHY"/>
    <property type="match status" value="1"/>
</dbReference>
<evidence type="ECO:0000256" key="3">
    <source>
        <dbReference type="ARBA" id="ARBA00022692"/>
    </source>
</evidence>
<protein>
    <submittedName>
        <fullName evidence="8">Ribonuclease</fullName>
    </submittedName>
</protein>
<organism evidence="8 9">
    <name type="scientific">Skermanella aerolata</name>
    <dbReference type="NCBI Taxonomy" id="393310"/>
    <lineage>
        <taxon>Bacteria</taxon>
        <taxon>Pseudomonadati</taxon>
        <taxon>Pseudomonadota</taxon>
        <taxon>Alphaproteobacteria</taxon>
        <taxon>Rhodospirillales</taxon>
        <taxon>Azospirillaceae</taxon>
        <taxon>Skermanella</taxon>
    </lineage>
</organism>
<evidence type="ECO:0000313" key="9">
    <source>
        <dbReference type="Proteomes" id="UP000321523"/>
    </source>
</evidence>
<feature type="transmembrane region" description="Helical" evidence="7">
    <location>
        <begin position="257"/>
        <end position="279"/>
    </location>
</feature>
<feature type="transmembrane region" description="Helical" evidence="7">
    <location>
        <begin position="225"/>
        <end position="245"/>
    </location>
</feature>
<accession>A0A512DM65</accession>
<keyword evidence="5 7" id="KW-0472">Membrane</keyword>
<feature type="region of interest" description="Disordered" evidence="6">
    <location>
        <begin position="15"/>
        <end position="48"/>
    </location>
</feature>
<dbReference type="InterPro" id="IPR017039">
    <property type="entry name" value="Virul_fac_BrkB"/>
</dbReference>
<sequence length="350" mass="37957">MLGLSKSAHREVMADRYIGPSQGRNKGKGQDQALARSDGRGREADHPRKIPAKGWRDILLRVKDETSKDNISMIAAGVAFYLMLAIFPMLAATVSIYGLVADPVDVQRNFEAVAGVIPEDARSIMVDQLTAVTAASGGQLGFGVVLSIALTLWSASRGVIAMITALNIAYDEEESRSFVKLNAIALALTVALIVFMIVTLAVVVGLPVVIGYLNLGETVEWTIRLARWPILAVAIILALAVLYRYAPDRDAPRWRWVSWGAVVATAIWLLGSVAFSVYVSNFADYNKTYGAMGAVIILLLWFNLSSFAVLLGAELNAEMEHQTARDTTKGAERPLGQRRAYVADTVGHKP</sequence>
<evidence type="ECO:0000256" key="5">
    <source>
        <dbReference type="ARBA" id="ARBA00023136"/>
    </source>
</evidence>
<name>A0A512DM65_9PROT</name>
<comment type="caution">
    <text evidence="8">The sequence shown here is derived from an EMBL/GenBank/DDBJ whole genome shotgun (WGS) entry which is preliminary data.</text>
</comment>
<evidence type="ECO:0000256" key="2">
    <source>
        <dbReference type="ARBA" id="ARBA00022475"/>
    </source>
</evidence>
<keyword evidence="3 7" id="KW-0812">Transmembrane</keyword>
<evidence type="ECO:0000256" key="7">
    <source>
        <dbReference type="SAM" id="Phobius"/>
    </source>
</evidence>
<dbReference type="PANTHER" id="PTHR30213">
    <property type="entry name" value="INNER MEMBRANE PROTEIN YHJD"/>
    <property type="match status" value="1"/>
</dbReference>
<reference evidence="8 9" key="1">
    <citation type="submission" date="2019-07" db="EMBL/GenBank/DDBJ databases">
        <title>Whole genome shotgun sequence of Skermanella aerolata NBRC 106429.</title>
        <authorList>
            <person name="Hosoyama A."/>
            <person name="Uohara A."/>
            <person name="Ohji S."/>
            <person name="Ichikawa N."/>
        </authorList>
    </citation>
    <scope>NUCLEOTIDE SEQUENCE [LARGE SCALE GENOMIC DNA]</scope>
    <source>
        <strain evidence="8 9">NBRC 106429</strain>
    </source>
</reference>
<feature type="transmembrane region" description="Helical" evidence="7">
    <location>
        <begin position="181"/>
        <end position="213"/>
    </location>
</feature>
<feature type="transmembrane region" description="Helical" evidence="7">
    <location>
        <begin position="78"/>
        <end position="100"/>
    </location>
</feature>
<feature type="compositionally biased region" description="Basic and acidic residues" evidence="6">
    <location>
        <begin position="37"/>
        <end position="48"/>
    </location>
</feature>
<evidence type="ECO:0000256" key="4">
    <source>
        <dbReference type="ARBA" id="ARBA00022989"/>
    </source>
</evidence>
<evidence type="ECO:0000313" key="8">
    <source>
        <dbReference type="EMBL" id="GEO37558.1"/>
    </source>
</evidence>
<evidence type="ECO:0000256" key="1">
    <source>
        <dbReference type="ARBA" id="ARBA00004651"/>
    </source>
</evidence>
<evidence type="ECO:0000256" key="6">
    <source>
        <dbReference type="SAM" id="MobiDB-lite"/>
    </source>
</evidence>
<dbReference type="RefSeq" id="WP_084720577.1">
    <property type="nucleotide sequence ID" value="NZ_BJYZ01000006.1"/>
</dbReference>
<dbReference type="Pfam" id="PF03631">
    <property type="entry name" value="Virul_fac_BrkB"/>
    <property type="match status" value="1"/>
</dbReference>
<dbReference type="PIRSF" id="PIRSF035875">
    <property type="entry name" value="RNase_BN"/>
    <property type="match status" value="1"/>
</dbReference>